<dbReference type="Proteomes" id="UP000318571">
    <property type="component" value="Chromosome 9"/>
</dbReference>
<gene>
    <name evidence="9" type="ORF">TCAL_02903</name>
</gene>
<evidence type="ECO:0000256" key="1">
    <source>
        <dbReference type="ARBA" id="ARBA00004370"/>
    </source>
</evidence>
<dbReference type="STRING" id="6832.A0A553NZK8"/>
<evidence type="ECO:0000256" key="5">
    <source>
        <dbReference type="ARBA" id="ARBA00023136"/>
    </source>
</evidence>
<dbReference type="Gene3D" id="1.20.1070.10">
    <property type="entry name" value="Rhodopsin 7-helix transmembrane proteins"/>
    <property type="match status" value="1"/>
</dbReference>
<dbReference type="GO" id="GO:0004930">
    <property type="term" value="F:G protein-coupled receptor activity"/>
    <property type="evidence" value="ECO:0007669"/>
    <property type="project" value="InterPro"/>
</dbReference>
<keyword evidence="3 7" id="KW-0812">Transmembrane</keyword>
<dbReference type="InterPro" id="IPR000276">
    <property type="entry name" value="GPCR_Rhodpsn"/>
</dbReference>
<name>A0A553NZK8_TIGCA</name>
<evidence type="ECO:0000256" key="4">
    <source>
        <dbReference type="ARBA" id="ARBA00022989"/>
    </source>
</evidence>
<dbReference type="CDD" id="cd14978">
    <property type="entry name" value="7tmA_FMRFamide_R-like"/>
    <property type="match status" value="1"/>
</dbReference>
<dbReference type="PANTHER" id="PTHR46641">
    <property type="entry name" value="FMRFAMIDE RECEPTOR-RELATED"/>
    <property type="match status" value="1"/>
</dbReference>
<dbReference type="SUPFAM" id="SSF81321">
    <property type="entry name" value="Family A G protein-coupled receptor-like"/>
    <property type="match status" value="1"/>
</dbReference>
<evidence type="ECO:0000313" key="10">
    <source>
        <dbReference type="Proteomes" id="UP000318571"/>
    </source>
</evidence>
<dbReference type="AlphaFoldDB" id="A0A553NZK8"/>
<feature type="transmembrane region" description="Helical" evidence="7">
    <location>
        <begin position="247"/>
        <end position="267"/>
    </location>
</feature>
<comment type="similarity">
    <text evidence="2">Belongs to the G-protein coupled receptor 1 family.</text>
</comment>
<comment type="caution">
    <text evidence="9">The sequence shown here is derived from an EMBL/GenBank/DDBJ whole genome shotgun (WGS) entry which is preliminary data.</text>
</comment>
<proteinExistence type="inferred from homology"/>
<keyword evidence="10" id="KW-1185">Reference proteome</keyword>
<dbReference type="InterPro" id="IPR017452">
    <property type="entry name" value="GPCR_Rhodpsn_7TM"/>
</dbReference>
<feature type="transmembrane region" description="Helical" evidence="7">
    <location>
        <begin position="49"/>
        <end position="75"/>
    </location>
</feature>
<feature type="transmembrane region" description="Helical" evidence="7">
    <location>
        <begin position="96"/>
        <end position="114"/>
    </location>
</feature>
<evidence type="ECO:0000256" key="6">
    <source>
        <dbReference type="SAM" id="MobiDB-lite"/>
    </source>
</evidence>
<evidence type="ECO:0000313" key="9">
    <source>
        <dbReference type="EMBL" id="TRY70870.1"/>
    </source>
</evidence>
<feature type="transmembrane region" description="Helical" evidence="7">
    <location>
        <begin position="287"/>
        <end position="305"/>
    </location>
</feature>
<evidence type="ECO:0000259" key="8">
    <source>
        <dbReference type="PROSITE" id="PS50262"/>
    </source>
</evidence>
<dbReference type="OMA" id="YVNIANM"/>
<comment type="subcellular location">
    <subcellularLocation>
        <location evidence="1">Membrane</location>
    </subcellularLocation>
</comment>
<reference evidence="9 10" key="1">
    <citation type="journal article" date="2018" name="Nat. Ecol. Evol.">
        <title>Genomic signatures of mitonuclear coevolution across populations of Tigriopus californicus.</title>
        <authorList>
            <person name="Barreto F.S."/>
            <person name="Watson E.T."/>
            <person name="Lima T.G."/>
            <person name="Willett C.S."/>
            <person name="Edmands S."/>
            <person name="Li W."/>
            <person name="Burton R.S."/>
        </authorList>
    </citation>
    <scope>NUCLEOTIDE SEQUENCE [LARGE SCALE GENOMIC DNA]</scope>
    <source>
        <strain evidence="9 10">San Diego</strain>
    </source>
</reference>
<feature type="domain" description="G-protein coupled receptors family 1 profile" evidence="8">
    <location>
        <begin position="1"/>
        <end position="304"/>
    </location>
</feature>
<dbReference type="PROSITE" id="PS50262">
    <property type="entry name" value="G_PROTEIN_RECEP_F1_2"/>
    <property type="match status" value="1"/>
</dbReference>
<dbReference type="InterPro" id="IPR052954">
    <property type="entry name" value="GPCR-Ligand_Int"/>
</dbReference>
<feature type="region of interest" description="Disordered" evidence="6">
    <location>
        <begin position="321"/>
        <end position="341"/>
    </location>
</feature>
<dbReference type="PANTHER" id="PTHR46641:SF2">
    <property type="entry name" value="FMRFAMIDE RECEPTOR"/>
    <property type="match status" value="1"/>
</dbReference>
<keyword evidence="5 7" id="KW-0472">Membrane</keyword>
<organism evidence="9 10">
    <name type="scientific">Tigriopus californicus</name>
    <name type="common">Marine copepod</name>
    <dbReference type="NCBI Taxonomy" id="6832"/>
    <lineage>
        <taxon>Eukaryota</taxon>
        <taxon>Metazoa</taxon>
        <taxon>Ecdysozoa</taxon>
        <taxon>Arthropoda</taxon>
        <taxon>Crustacea</taxon>
        <taxon>Multicrustacea</taxon>
        <taxon>Hexanauplia</taxon>
        <taxon>Copepoda</taxon>
        <taxon>Harpacticoida</taxon>
        <taxon>Harpacticidae</taxon>
        <taxon>Tigriopus</taxon>
    </lineage>
</organism>
<evidence type="ECO:0000256" key="3">
    <source>
        <dbReference type="ARBA" id="ARBA00022692"/>
    </source>
</evidence>
<feature type="transmembrane region" description="Helical" evidence="7">
    <location>
        <begin position="12"/>
        <end position="37"/>
    </location>
</feature>
<dbReference type="Pfam" id="PF00001">
    <property type="entry name" value="7tm_1"/>
    <property type="match status" value="1"/>
</dbReference>
<evidence type="ECO:0000256" key="7">
    <source>
        <dbReference type="SAM" id="Phobius"/>
    </source>
</evidence>
<keyword evidence="4 7" id="KW-1133">Transmembrane helix</keyword>
<accession>A0A553NZK8</accession>
<dbReference type="GO" id="GO:0016020">
    <property type="term" value="C:membrane"/>
    <property type="evidence" value="ECO:0007669"/>
    <property type="project" value="UniProtKB-SubCell"/>
</dbReference>
<dbReference type="PRINTS" id="PR00237">
    <property type="entry name" value="GPCRRHODOPSN"/>
</dbReference>
<feature type="transmembrane region" description="Helical" evidence="7">
    <location>
        <begin position="191"/>
        <end position="212"/>
    </location>
</feature>
<dbReference type="EMBL" id="VCGU01000009">
    <property type="protein sequence ID" value="TRY70870.1"/>
    <property type="molecule type" value="Genomic_DNA"/>
</dbReference>
<sequence>MLLARQRIQRIFHLLMMFLCLWDFLYLVFSIICFSLPTLSPHFKDKIFIYAVPYVLPLAQICWFGSCYSTVALTVERYIAVCIPFFRLRHNIKLRMYVLPILIVAPLYNLPRFFEFRTITRVVSSCQSNLASNSSMSNSDDNNGINISDTVNSSHICLSNEPETEGEEEQGEKTIQLIVTTLRKNPHYITIYVNIANMVVNLFLPTLILIYLNTLIYRALERNKTVGVQLRRNGGSKDSLRKRDVRLTRIAIAIVCVFLMCHLPRFLMNVMELIFESLPQYLDAYVSFNNLLQTLNCSVNYMIYYGHCSRRKDQRGKLELESRSVGHPQSISARQCSPVNGDQIKVVRSGRGSSPSPKPVPV</sequence>
<feature type="compositionally biased region" description="Polar residues" evidence="6">
    <location>
        <begin position="327"/>
        <end position="340"/>
    </location>
</feature>
<protein>
    <recommendedName>
        <fullName evidence="8">G-protein coupled receptors family 1 profile domain-containing protein</fullName>
    </recommendedName>
</protein>
<evidence type="ECO:0000256" key="2">
    <source>
        <dbReference type="ARBA" id="ARBA00010663"/>
    </source>
</evidence>